<dbReference type="PATRIC" id="fig|1114972.6.peg.1751"/>
<sequence length="152" mass="16817">MEKEYNIKSPGHTIISLTDNAIVITRKGMINAINQGLKGAKTIPLKSITAVQIKKPGLTNGYIQFTIPGGNESHGGVLNATHDENTVMFSGHYFKQMQELKETVEQIIFADSSSSDSFVDAADQIRKMKYLLDDGIITEDEFNEKKKQLLGI</sequence>
<reference evidence="3 4" key="1">
    <citation type="journal article" date="2015" name="Genome Announc.">
        <title>Expanding the biotechnology potential of lactobacilli through comparative genomics of 213 strains and associated genera.</title>
        <authorList>
            <person name="Sun Z."/>
            <person name="Harris H.M."/>
            <person name="McCann A."/>
            <person name="Guo C."/>
            <person name="Argimon S."/>
            <person name="Zhang W."/>
            <person name="Yang X."/>
            <person name="Jeffery I.B."/>
            <person name="Cooney J.C."/>
            <person name="Kagawa T.F."/>
            <person name="Liu W."/>
            <person name="Song Y."/>
            <person name="Salvetti E."/>
            <person name="Wrobel A."/>
            <person name="Rasinkangas P."/>
            <person name="Parkhill J."/>
            <person name="Rea M.C."/>
            <person name="O'Sullivan O."/>
            <person name="Ritari J."/>
            <person name="Douillard F.P."/>
            <person name="Paul Ross R."/>
            <person name="Yang R."/>
            <person name="Briner A.E."/>
            <person name="Felis G.E."/>
            <person name="de Vos W.M."/>
            <person name="Barrangou R."/>
            <person name="Klaenhammer T.R."/>
            <person name="Caufield P.W."/>
            <person name="Cui Y."/>
            <person name="Zhang H."/>
            <person name="O'Toole P.W."/>
        </authorList>
    </citation>
    <scope>NUCLEOTIDE SEQUENCE [LARGE SCALE GENOMIC DNA]</scope>
    <source>
        <strain evidence="3 4">DSM 15814</strain>
    </source>
</reference>
<dbReference type="RefSeq" id="WP_017262265.1">
    <property type="nucleotide sequence ID" value="NZ_AUAW01000005.1"/>
</dbReference>
<gene>
    <name evidence="3" type="ORF">FD35_GL001723</name>
</gene>
<dbReference type="Proteomes" id="UP000051999">
    <property type="component" value="Unassembled WGS sequence"/>
</dbReference>
<protein>
    <recommendedName>
        <fullName evidence="5">SHOCT domain-containing protein</fullName>
    </recommendedName>
</protein>
<dbReference type="InterPro" id="IPR018649">
    <property type="entry name" value="SHOCT"/>
</dbReference>
<keyword evidence="4" id="KW-1185">Reference proteome</keyword>
<feature type="domain" description="DUF4429" evidence="2">
    <location>
        <begin position="19"/>
        <end position="104"/>
    </location>
</feature>
<dbReference type="Pfam" id="PF09851">
    <property type="entry name" value="SHOCT"/>
    <property type="match status" value="1"/>
</dbReference>
<evidence type="ECO:0000259" key="2">
    <source>
        <dbReference type="Pfam" id="PF14472"/>
    </source>
</evidence>
<dbReference type="eggNOG" id="ENOG50330V2">
    <property type="taxonomic scope" value="Bacteria"/>
</dbReference>
<accession>A0A0R1RNQ8</accession>
<dbReference type="STRING" id="1114972.FD35_GL001723"/>
<name>A0A0R1RNQ8_9LACO</name>
<evidence type="ECO:0008006" key="5">
    <source>
        <dbReference type="Google" id="ProtNLM"/>
    </source>
</evidence>
<comment type="caution">
    <text evidence="3">The sequence shown here is derived from an EMBL/GenBank/DDBJ whole genome shotgun (WGS) entry which is preliminary data.</text>
</comment>
<dbReference type="OrthoDB" id="1908357at2"/>
<evidence type="ECO:0000313" key="3">
    <source>
        <dbReference type="EMBL" id="KRL56628.1"/>
    </source>
</evidence>
<dbReference type="EMBL" id="AZFF01000003">
    <property type="protein sequence ID" value="KRL56628.1"/>
    <property type="molecule type" value="Genomic_DNA"/>
</dbReference>
<feature type="domain" description="SHOCT" evidence="1">
    <location>
        <begin position="123"/>
        <end position="150"/>
    </location>
</feature>
<organism evidence="3 4">
    <name type="scientific">Furfurilactobacillus rossiae DSM 15814</name>
    <dbReference type="NCBI Taxonomy" id="1114972"/>
    <lineage>
        <taxon>Bacteria</taxon>
        <taxon>Bacillati</taxon>
        <taxon>Bacillota</taxon>
        <taxon>Bacilli</taxon>
        <taxon>Lactobacillales</taxon>
        <taxon>Lactobacillaceae</taxon>
        <taxon>Furfurilactobacillus</taxon>
    </lineage>
</organism>
<dbReference type="Pfam" id="PF14472">
    <property type="entry name" value="DUF4429"/>
    <property type="match status" value="1"/>
</dbReference>
<proteinExistence type="predicted"/>
<evidence type="ECO:0000259" key="1">
    <source>
        <dbReference type="Pfam" id="PF09851"/>
    </source>
</evidence>
<evidence type="ECO:0000313" key="4">
    <source>
        <dbReference type="Proteomes" id="UP000051999"/>
    </source>
</evidence>
<dbReference type="InterPro" id="IPR027860">
    <property type="entry name" value="DUF4429"/>
</dbReference>
<dbReference type="AlphaFoldDB" id="A0A0R1RNQ8"/>